<evidence type="ECO:0000313" key="1">
    <source>
        <dbReference type="EMBL" id="KAE8358172.1"/>
    </source>
</evidence>
<evidence type="ECO:0000313" key="2">
    <source>
        <dbReference type="Proteomes" id="UP000326268"/>
    </source>
</evidence>
<dbReference type="AlphaFoldDB" id="A0A5N6ZKL6"/>
<gene>
    <name evidence="1" type="ORF">BDV27DRAFT_138119</name>
</gene>
<dbReference type="RefSeq" id="XP_031921253.1">
    <property type="nucleotide sequence ID" value="XM_032069157.1"/>
</dbReference>
<dbReference type="GeneID" id="43653603"/>
<sequence>MSWKRNSKQRTHIIEEKCHTHDTCERCRHSPGTNLSPFGHGYLDTHNQPVLSAYGTVLVVSVCDISISYKPEACVFALKSIGDLKDNIALSLMVEDLMQSKLVYHTPKCGVSNIKSNEGVKYNLPLPYRQIAQEDKTLLINWILELRDKDHSSRRPSREKVNNIQKVIYYLNLGHLEHEAQALVEQKYRFSTFNSMVSPARQENRKQNYDQISPHRKIKLCGNDLTPAIYDIG</sequence>
<accession>A0A5N6ZKL6</accession>
<dbReference type="EMBL" id="ML737919">
    <property type="protein sequence ID" value="KAE8358172.1"/>
    <property type="molecule type" value="Genomic_DNA"/>
</dbReference>
<protein>
    <submittedName>
        <fullName evidence="1">Uncharacterized protein</fullName>
    </submittedName>
</protein>
<keyword evidence="2" id="KW-1185">Reference proteome</keyword>
<name>A0A5N6ZKL6_9EURO</name>
<dbReference type="OrthoDB" id="3538597at2759"/>
<reference evidence="1 2" key="1">
    <citation type="submission" date="2019-04" db="EMBL/GenBank/DDBJ databases">
        <title>Friends and foes A comparative genomics studyof 23 Aspergillus species from section Flavi.</title>
        <authorList>
            <consortium name="DOE Joint Genome Institute"/>
            <person name="Kjaerbolling I."/>
            <person name="Vesth T."/>
            <person name="Frisvad J.C."/>
            <person name="Nybo J.L."/>
            <person name="Theobald S."/>
            <person name="Kildgaard S."/>
            <person name="Isbrandt T."/>
            <person name="Kuo A."/>
            <person name="Sato A."/>
            <person name="Lyhne E.K."/>
            <person name="Kogle M.E."/>
            <person name="Wiebenga A."/>
            <person name="Kun R.S."/>
            <person name="Lubbers R.J."/>
            <person name="Makela M.R."/>
            <person name="Barry K."/>
            <person name="Chovatia M."/>
            <person name="Clum A."/>
            <person name="Daum C."/>
            <person name="Haridas S."/>
            <person name="He G."/>
            <person name="LaButti K."/>
            <person name="Lipzen A."/>
            <person name="Mondo S."/>
            <person name="Riley R."/>
            <person name="Salamov A."/>
            <person name="Simmons B.A."/>
            <person name="Magnuson J.K."/>
            <person name="Henrissat B."/>
            <person name="Mortensen U.H."/>
            <person name="Larsen T.O."/>
            <person name="Devries R.P."/>
            <person name="Grigoriev I.V."/>
            <person name="Machida M."/>
            <person name="Baker S.E."/>
            <person name="Andersen M.R."/>
        </authorList>
    </citation>
    <scope>NUCLEOTIDE SEQUENCE [LARGE SCALE GENOMIC DNA]</scope>
    <source>
        <strain evidence="1 2">CBS 763.97</strain>
    </source>
</reference>
<dbReference type="Proteomes" id="UP000326268">
    <property type="component" value="Unassembled WGS sequence"/>
</dbReference>
<proteinExistence type="predicted"/>
<organism evidence="1 2">
    <name type="scientific">Aspergillus caelatus</name>
    <dbReference type="NCBI Taxonomy" id="61420"/>
    <lineage>
        <taxon>Eukaryota</taxon>
        <taxon>Fungi</taxon>
        <taxon>Dikarya</taxon>
        <taxon>Ascomycota</taxon>
        <taxon>Pezizomycotina</taxon>
        <taxon>Eurotiomycetes</taxon>
        <taxon>Eurotiomycetidae</taxon>
        <taxon>Eurotiales</taxon>
        <taxon>Aspergillaceae</taxon>
        <taxon>Aspergillus</taxon>
        <taxon>Aspergillus subgen. Circumdati</taxon>
    </lineage>
</organism>